<evidence type="ECO:0000256" key="7">
    <source>
        <dbReference type="ARBA" id="ARBA00024284"/>
    </source>
</evidence>
<dbReference type="InterPro" id="IPR011051">
    <property type="entry name" value="RmlC_Cupin_sf"/>
</dbReference>
<dbReference type="GO" id="GO:0017172">
    <property type="term" value="F:cysteine dioxygenase activity"/>
    <property type="evidence" value="ECO:0007669"/>
    <property type="project" value="UniProtKB-EC"/>
</dbReference>
<evidence type="ECO:0000256" key="6">
    <source>
        <dbReference type="ARBA" id="ARBA00023004"/>
    </source>
</evidence>
<dbReference type="SUPFAM" id="SSF51182">
    <property type="entry name" value="RmlC-like cupins"/>
    <property type="match status" value="1"/>
</dbReference>
<comment type="similarity">
    <text evidence="2">Belongs to the cysteine dioxygenase family.</text>
</comment>
<dbReference type="GO" id="GO:0070483">
    <property type="term" value="P:detection of hypoxia"/>
    <property type="evidence" value="ECO:0007669"/>
    <property type="project" value="UniProtKB-ARBA"/>
</dbReference>
<organism evidence="8 9">
    <name type="scientific">Ensete ventricosum</name>
    <name type="common">Abyssinian banana</name>
    <name type="synonym">Musa ensete</name>
    <dbReference type="NCBI Taxonomy" id="4639"/>
    <lineage>
        <taxon>Eukaryota</taxon>
        <taxon>Viridiplantae</taxon>
        <taxon>Streptophyta</taxon>
        <taxon>Embryophyta</taxon>
        <taxon>Tracheophyta</taxon>
        <taxon>Spermatophyta</taxon>
        <taxon>Magnoliopsida</taxon>
        <taxon>Liliopsida</taxon>
        <taxon>Zingiberales</taxon>
        <taxon>Musaceae</taxon>
        <taxon>Ensete</taxon>
    </lineage>
</organism>
<evidence type="ECO:0000313" key="9">
    <source>
        <dbReference type="Proteomes" id="UP000287651"/>
    </source>
</evidence>
<evidence type="ECO:0000313" key="8">
    <source>
        <dbReference type="EMBL" id="RRT42298.1"/>
    </source>
</evidence>
<evidence type="ECO:0000256" key="1">
    <source>
        <dbReference type="ARBA" id="ARBA00001954"/>
    </source>
</evidence>
<evidence type="ECO:0000256" key="2">
    <source>
        <dbReference type="ARBA" id="ARBA00006622"/>
    </source>
</evidence>
<dbReference type="PANTHER" id="PTHR22966:SF29">
    <property type="entry name" value="PLANT CYSTEINE OXIDASE 3"/>
    <property type="match status" value="1"/>
</dbReference>
<keyword evidence="5" id="KW-0560">Oxidoreductase</keyword>
<comment type="cofactor">
    <cofactor evidence="1">
        <name>Fe(2+)</name>
        <dbReference type="ChEBI" id="CHEBI:29033"/>
    </cofactor>
</comment>
<dbReference type="Pfam" id="PF07847">
    <property type="entry name" value="PCO_ADO"/>
    <property type="match status" value="1"/>
</dbReference>
<evidence type="ECO:0000256" key="4">
    <source>
        <dbReference type="ARBA" id="ARBA00022723"/>
    </source>
</evidence>
<dbReference type="EC" id="1.13.11.20" evidence="3"/>
<dbReference type="EMBL" id="AMZH03017945">
    <property type="protein sequence ID" value="RRT42298.1"/>
    <property type="molecule type" value="Genomic_DNA"/>
</dbReference>
<protein>
    <recommendedName>
        <fullName evidence="3">cysteine dioxygenase</fullName>
        <ecNumber evidence="3">1.13.11.20</ecNumber>
    </recommendedName>
</protein>
<proteinExistence type="inferred from homology"/>
<name>A0A426XS35_ENSVE</name>
<dbReference type="InterPro" id="IPR012864">
    <property type="entry name" value="PCO/ADO"/>
</dbReference>
<evidence type="ECO:0000256" key="3">
    <source>
        <dbReference type="ARBA" id="ARBA00013133"/>
    </source>
</evidence>
<keyword evidence="4" id="KW-0479">Metal-binding</keyword>
<gene>
    <name evidence="8" type="ORF">B296_00057227</name>
</gene>
<dbReference type="PANTHER" id="PTHR22966">
    <property type="entry name" value="2-AMINOETHANETHIOL DIOXYGENASE"/>
    <property type="match status" value="1"/>
</dbReference>
<evidence type="ECO:0000256" key="5">
    <source>
        <dbReference type="ARBA" id="ARBA00023002"/>
    </source>
</evidence>
<comment type="caution">
    <text evidence="8">The sequence shown here is derived from an EMBL/GenBank/DDBJ whole genome shotgun (WGS) entry which is preliminary data.</text>
</comment>
<sequence>MDTVLTAPCPTTVLFPRSGGNLHCFTAVTSCAVLDVLAPPYSEEAGRCCTYYHDYPYSTFSKESIVCDKFNLTAPVSRIVVNESEDEYAWLEAIEAPDDLHMRSGRYSGPAVQVIESLHLRYMNTPAMAVLIL</sequence>
<dbReference type="Proteomes" id="UP000287651">
    <property type="component" value="Unassembled WGS sequence"/>
</dbReference>
<keyword evidence="6" id="KW-0408">Iron</keyword>
<dbReference type="AlphaFoldDB" id="A0A426XS35"/>
<reference evidence="8 9" key="1">
    <citation type="journal article" date="2014" name="Agronomy (Basel)">
        <title>A Draft Genome Sequence for Ensete ventricosum, the Drought-Tolerant Tree Against Hunger.</title>
        <authorList>
            <person name="Harrison J."/>
            <person name="Moore K.A."/>
            <person name="Paszkiewicz K."/>
            <person name="Jones T."/>
            <person name="Grant M."/>
            <person name="Ambacheew D."/>
            <person name="Muzemil S."/>
            <person name="Studholme D.J."/>
        </authorList>
    </citation>
    <scope>NUCLEOTIDE SEQUENCE [LARGE SCALE GENOMIC DNA]</scope>
</reference>
<dbReference type="GO" id="GO:0046872">
    <property type="term" value="F:metal ion binding"/>
    <property type="evidence" value="ECO:0007669"/>
    <property type="project" value="UniProtKB-KW"/>
</dbReference>
<accession>A0A426XS35</accession>
<comment type="catalytic activity">
    <reaction evidence="7">
        <text>L-cysteine + O2 = 3-sulfino-L-alanine + H(+)</text>
        <dbReference type="Rhea" id="RHEA:20441"/>
        <dbReference type="ChEBI" id="CHEBI:15378"/>
        <dbReference type="ChEBI" id="CHEBI:15379"/>
        <dbReference type="ChEBI" id="CHEBI:35235"/>
        <dbReference type="ChEBI" id="CHEBI:61085"/>
        <dbReference type="EC" id="1.13.11.20"/>
    </reaction>
    <physiologicalReaction direction="left-to-right" evidence="7">
        <dbReference type="Rhea" id="RHEA:20442"/>
    </physiologicalReaction>
</comment>